<dbReference type="KEGG" id="hdo:MUK72_06350"/>
<reference evidence="9" key="1">
    <citation type="journal article" date="2014" name="Int. J. Syst. Evol. Microbiol.">
        <title>Complete genome sequence of Corynebacterium casei LMG S-19264T (=DSM 44701T), isolated from a smear-ripened cheese.</title>
        <authorList>
            <consortium name="US DOE Joint Genome Institute (JGI-PGF)"/>
            <person name="Walter F."/>
            <person name="Albersmeier A."/>
            <person name="Kalinowski J."/>
            <person name="Ruckert C."/>
        </authorList>
    </citation>
    <scope>NUCLEOTIDE SEQUENCE</scope>
    <source>
        <strain evidence="9">JCM 12289</strain>
    </source>
</reference>
<dbReference type="GO" id="GO:0016787">
    <property type="term" value="F:hydrolase activity"/>
    <property type="evidence" value="ECO:0007669"/>
    <property type="project" value="UniProtKB-KW"/>
</dbReference>
<keyword evidence="7 8" id="KW-0051">Antiviral defense</keyword>
<evidence type="ECO:0000256" key="5">
    <source>
        <dbReference type="ARBA" id="ARBA00022801"/>
    </source>
</evidence>
<gene>
    <name evidence="9" type="primary">cas2_1</name>
    <name evidence="8 10" type="synonym">cas2</name>
    <name evidence="9" type="ORF">GCM10008985_23620</name>
    <name evidence="10" type="ORF">MUK72_06350</name>
</gene>
<comment type="cofactor">
    <cofactor evidence="1 8">
        <name>Mg(2+)</name>
        <dbReference type="ChEBI" id="CHEBI:18420"/>
    </cofactor>
</comment>
<sequence>MVYVIAVYDVQADRTRLFRNYLRRFLIHVQNSVFEGEVTEGELERMRDHIESLLEPGESTIIYTVSAESYVDRSVFGEDPTEDSKFL</sequence>
<evidence type="ECO:0000313" key="12">
    <source>
        <dbReference type="Proteomes" id="UP001500962"/>
    </source>
</evidence>
<dbReference type="RefSeq" id="WP_244704932.1">
    <property type="nucleotide sequence ID" value="NZ_BAAADN010000035.1"/>
</dbReference>
<evidence type="ECO:0000256" key="2">
    <source>
        <dbReference type="ARBA" id="ARBA00022722"/>
    </source>
</evidence>
<reference evidence="10" key="2">
    <citation type="submission" date="2022-04" db="EMBL/GenBank/DDBJ databases">
        <title>Sequencing and genomic assembly of Halococcus dombrowskii.</title>
        <authorList>
            <person name="Lim S.W."/>
            <person name="MacLea K.S."/>
        </authorList>
    </citation>
    <scope>NUCLEOTIDE SEQUENCE</scope>
    <source>
        <strain evidence="10">H4</strain>
    </source>
</reference>
<dbReference type="CDD" id="cd09725">
    <property type="entry name" value="Cas2_I_II_III"/>
    <property type="match status" value="1"/>
</dbReference>
<protein>
    <recommendedName>
        <fullName evidence="8">CRISPR-associated endoribonuclease Cas2</fullName>
        <ecNumber evidence="8">3.1.-.-</ecNumber>
    </recommendedName>
</protein>
<keyword evidence="2 8" id="KW-0540">Nuclease</keyword>
<comment type="similarity">
    <text evidence="8">Belongs to the CRISPR-associated endoribonuclease Cas2 protein family.</text>
</comment>
<evidence type="ECO:0000256" key="7">
    <source>
        <dbReference type="ARBA" id="ARBA00023118"/>
    </source>
</evidence>
<dbReference type="InterPro" id="IPR019199">
    <property type="entry name" value="Virulence_VapD/CRISPR_Cas2"/>
</dbReference>
<dbReference type="PANTHER" id="PTHR34405">
    <property type="entry name" value="CRISPR-ASSOCIATED ENDORIBONUCLEASE CAS2"/>
    <property type="match status" value="1"/>
</dbReference>
<keyword evidence="4 8" id="KW-0255">Endonuclease</keyword>
<keyword evidence="3 8" id="KW-0479">Metal-binding</keyword>
<dbReference type="AlphaFoldDB" id="A0AAV3SJ06"/>
<dbReference type="SUPFAM" id="SSF143430">
    <property type="entry name" value="TTP0101/SSO1404-like"/>
    <property type="match status" value="1"/>
</dbReference>
<evidence type="ECO:0000313" key="11">
    <source>
        <dbReference type="Proteomes" id="UP000830542"/>
    </source>
</evidence>
<dbReference type="EMBL" id="CP095005">
    <property type="protein sequence ID" value="UOO96321.1"/>
    <property type="molecule type" value="Genomic_DNA"/>
</dbReference>
<reference evidence="9" key="3">
    <citation type="submission" date="2023-12" db="EMBL/GenBank/DDBJ databases">
        <authorList>
            <person name="Sun Q."/>
            <person name="Inoue M."/>
        </authorList>
    </citation>
    <scope>NUCLEOTIDE SEQUENCE</scope>
    <source>
        <strain evidence="9">JCM 12289</strain>
    </source>
</reference>
<organism evidence="9 12">
    <name type="scientific">Halococcus dombrowskii</name>
    <dbReference type="NCBI Taxonomy" id="179637"/>
    <lineage>
        <taxon>Archaea</taxon>
        <taxon>Methanobacteriati</taxon>
        <taxon>Methanobacteriota</taxon>
        <taxon>Stenosarchaea group</taxon>
        <taxon>Halobacteria</taxon>
        <taxon>Halobacteriales</taxon>
        <taxon>Halococcaceae</taxon>
        <taxon>Halococcus</taxon>
    </lineage>
</organism>
<evidence type="ECO:0000256" key="1">
    <source>
        <dbReference type="ARBA" id="ARBA00001946"/>
    </source>
</evidence>
<evidence type="ECO:0000256" key="8">
    <source>
        <dbReference type="HAMAP-Rule" id="MF_01471"/>
    </source>
</evidence>
<evidence type="ECO:0000313" key="10">
    <source>
        <dbReference type="EMBL" id="UOO96321.1"/>
    </source>
</evidence>
<dbReference type="EC" id="3.1.-.-" evidence="8"/>
<dbReference type="NCBIfam" id="TIGR01573">
    <property type="entry name" value="cas2"/>
    <property type="match status" value="1"/>
</dbReference>
<dbReference type="GO" id="GO:0046872">
    <property type="term" value="F:metal ion binding"/>
    <property type="evidence" value="ECO:0007669"/>
    <property type="project" value="UniProtKB-UniRule"/>
</dbReference>
<dbReference type="GO" id="GO:0043571">
    <property type="term" value="P:maintenance of CRISPR repeat elements"/>
    <property type="evidence" value="ECO:0007669"/>
    <property type="project" value="UniProtKB-UniRule"/>
</dbReference>
<comment type="subunit">
    <text evidence="8">Homodimer, forms a heterotetramer with a Cas1 homodimer.</text>
</comment>
<evidence type="ECO:0000256" key="4">
    <source>
        <dbReference type="ARBA" id="ARBA00022759"/>
    </source>
</evidence>
<dbReference type="Proteomes" id="UP001500962">
    <property type="component" value="Unassembled WGS sequence"/>
</dbReference>
<dbReference type="EMBL" id="BAAADN010000035">
    <property type="protein sequence ID" value="GAA0465905.1"/>
    <property type="molecule type" value="Genomic_DNA"/>
</dbReference>
<dbReference type="Proteomes" id="UP000830542">
    <property type="component" value="Chromosome"/>
</dbReference>
<dbReference type="HAMAP" id="MF_01471">
    <property type="entry name" value="Cas2"/>
    <property type="match status" value="1"/>
</dbReference>
<dbReference type="GO" id="GO:0051607">
    <property type="term" value="P:defense response to virus"/>
    <property type="evidence" value="ECO:0007669"/>
    <property type="project" value="UniProtKB-UniRule"/>
</dbReference>
<keyword evidence="5 8" id="KW-0378">Hydrolase</keyword>
<dbReference type="GeneID" id="71761452"/>
<proteinExistence type="inferred from homology"/>
<dbReference type="Pfam" id="PF09827">
    <property type="entry name" value="CRISPR_Cas2"/>
    <property type="match status" value="1"/>
</dbReference>
<feature type="binding site" evidence="8">
    <location>
        <position position="9"/>
    </location>
    <ligand>
        <name>Mg(2+)</name>
        <dbReference type="ChEBI" id="CHEBI:18420"/>
        <note>catalytic</note>
    </ligand>
</feature>
<keyword evidence="11" id="KW-1185">Reference proteome</keyword>
<keyword evidence="6 8" id="KW-0460">Magnesium</keyword>
<dbReference type="Gene3D" id="3.30.70.240">
    <property type="match status" value="1"/>
</dbReference>
<name>A0AAV3SJ06_HALDO</name>
<accession>A0AAV3SJ06</accession>
<dbReference type="GO" id="GO:0004521">
    <property type="term" value="F:RNA endonuclease activity"/>
    <property type="evidence" value="ECO:0007669"/>
    <property type="project" value="InterPro"/>
</dbReference>
<evidence type="ECO:0000313" key="9">
    <source>
        <dbReference type="EMBL" id="GAA0465905.1"/>
    </source>
</evidence>
<evidence type="ECO:0000256" key="3">
    <source>
        <dbReference type="ARBA" id="ARBA00022723"/>
    </source>
</evidence>
<evidence type="ECO:0000256" key="6">
    <source>
        <dbReference type="ARBA" id="ARBA00022842"/>
    </source>
</evidence>
<comment type="function">
    <text evidence="8">CRISPR (clustered regularly interspaced short palindromic repeat), is an adaptive immune system that provides protection against mobile genetic elements (viruses, transposable elements and conjugative plasmids). CRISPR clusters contain sequences complementary to antecedent mobile elements and target invading nucleic acids. CRISPR clusters are transcribed and processed into CRISPR RNA (crRNA). Functions as a ssRNA-specific endoribonuclease. Involved in the integration of spacer DNA into the CRISPR cassette.</text>
</comment>
<dbReference type="InterPro" id="IPR021127">
    <property type="entry name" value="CRISPR_associated_Cas2"/>
</dbReference>